<dbReference type="InterPro" id="IPR000436">
    <property type="entry name" value="Sushi_SCR_CCP_dom"/>
</dbReference>
<dbReference type="Bgee" id="ENSLOCG00000007599">
    <property type="expression patterns" value="Expressed in liver and 2 other cell types or tissues"/>
</dbReference>
<dbReference type="SMART" id="SM00042">
    <property type="entry name" value="CUB"/>
    <property type="match status" value="1"/>
</dbReference>
<dbReference type="GO" id="GO:0045087">
    <property type="term" value="P:innate immune response"/>
    <property type="evidence" value="ECO:0007669"/>
    <property type="project" value="UniProtKB-KW"/>
</dbReference>
<accession>W5MLG1</accession>
<organism evidence="16 17">
    <name type="scientific">Lepisosteus oculatus</name>
    <name type="common">Spotted gar</name>
    <dbReference type="NCBI Taxonomy" id="7918"/>
    <lineage>
        <taxon>Eukaryota</taxon>
        <taxon>Metazoa</taxon>
        <taxon>Chordata</taxon>
        <taxon>Craniata</taxon>
        <taxon>Vertebrata</taxon>
        <taxon>Euteleostomi</taxon>
        <taxon>Actinopterygii</taxon>
        <taxon>Neopterygii</taxon>
        <taxon>Holostei</taxon>
        <taxon>Semionotiformes</taxon>
        <taxon>Lepisosteidae</taxon>
        <taxon>Lepisosteus</taxon>
    </lineage>
</organism>
<keyword evidence="6 12" id="KW-0732">Signal</keyword>
<proteinExistence type="predicted"/>
<protein>
    <submittedName>
        <fullName evidence="16">Complement component 1, s subcomponent.2</fullName>
    </submittedName>
</protein>
<dbReference type="Pfam" id="PF00089">
    <property type="entry name" value="Trypsin"/>
    <property type="match status" value="1"/>
</dbReference>
<keyword evidence="7" id="KW-0378">Hydrolase</keyword>
<dbReference type="GO" id="GO:0031638">
    <property type="term" value="P:zymogen activation"/>
    <property type="evidence" value="ECO:0000318"/>
    <property type="project" value="GO_Central"/>
</dbReference>
<evidence type="ECO:0000256" key="7">
    <source>
        <dbReference type="ARBA" id="ARBA00022825"/>
    </source>
</evidence>
<keyword evidence="2" id="KW-0964">Secreted</keyword>
<dbReference type="SUPFAM" id="SSF49854">
    <property type="entry name" value="Spermadhesin, CUB domain"/>
    <property type="match status" value="1"/>
</dbReference>
<comment type="caution">
    <text evidence="11">Lacks conserved residue(s) required for the propagation of feature annotation.</text>
</comment>
<dbReference type="Pfam" id="PF00431">
    <property type="entry name" value="CUB"/>
    <property type="match status" value="1"/>
</dbReference>
<keyword evidence="9" id="KW-1015">Disulfide bond</keyword>
<dbReference type="InterPro" id="IPR043504">
    <property type="entry name" value="Peptidase_S1_PA_chymotrypsin"/>
</dbReference>
<evidence type="ECO:0000313" key="16">
    <source>
        <dbReference type="Ensembl" id="ENSLOCP00000009220.1"/>
    </source>
</evidence>
<dbReference type="InterPro" id="IPR009003">
    <property type="entry name" value="Peptidase_S1_PA"/>
</dbReference>
<dbReference type="FunFam" id="2.40.10.10:FF:000059">
    <property type="entry name" value="Complement C1s subcomponent"/>
    <property type="match status" value="1"/>
</dbReference>
<dbReference type="Pfam" id="PF00084">
    <property type="entry name" value="Sushi"/>
    <property type="match status" value="1"/>
</dbReference>
<keyword evidence="4" id="KW-0399">Innate immunity</keyword>
<feature type="domain" description="Sushi" evidence="15">
    <location>
        <begin position="138"/>
        <end position="205"/>
    </location>
</feature>
<dbReference type="FunFam" id="2.60.120.290:FF:000012">
    <property type="entry name" value="mannan-binding lectin serine protease 1 isoform X1"/>
    <property type="match status" value="1"/>
</dbReference>
<dbReference type="PROSITE" id="PS50240">
    <property type="entry name" value="TRYPSIN_DOM"/>
    <property type="match status" value="1"/>
</dbReference>
<dbReference type="GO" id="GO:0005615">
    <property type="term" value="C:extracellular space"/>
    <property type="evidence" value="ECO:0000318"/>
    <property type="project" value="GO_Central"/>
</dbReference>
<dbReference type="GO" id="GO:0004252">
    <property type="term" value="F:serine-type endopeptidase activity"/>
    <property type="evidence" value="ECO:0000318"/>
    <property type="project" value="GO_Central"/>
</dbReference>
<evidence type="ECO:0000256" key="11">
    <source>
        <dbReference type="PROSITE-ProRule" id="PRU00302"/>
    </source>
</evidence>
<dbReference type="SUPFAM" id="SSF50494">
    <property type="entry name" value="Trypsin-like serine proteases"/>
    <property type="match status" value="1"/>
</dbReference>
<dbReference type="SMART" id="SM00020">
    <property type="entry name" value="Tryp_SPc"/>
    <property type="match status" value="1"/>
</dbReference>
<dbReference type="PANTHER" id="PTHR24255">
    <property type="entry name" value="COMPLEMENT COMPONENT 1, S SUBCOMPONENT-RELATED"/>
    <property type="match status" value="1"/>
</dbReference>
<dbReference type="SMART" id="SM00032">
    <property type="entry name" value="CCP"/>
    <property type="match status" value="1"/>
</dbReference>
<keyword evidence="7" id="KW-0720">Serine protease</keyword>
<dbReference type="InterPro" id="IPR001254">
    <property type="entry name" value="Trypsin_dom"/>
</dbReference>
<sequence length="468" mass="52435">SSSKVFLFCLSVWRAREVCVCDILKYGEVQSPGYPAPYPPSHNEIWDLLVPQGYALSLTFTNIDIEPSKNCYYDSLMVLHKKRILGVFCGQNHVSKADHPGNYSIKSPGNSLRLVFKTDSSSPGSHKGFSATYQAVAVKCGYPKIPENNHCRVVTENPKTVYQAEIRFGCESKYYRLEGDEVYRCEAQGYWRSVNGNRAFPKCVAVCGEPEFEHSNFGRIFGGSAADAGQIPWQIFVETPRGGASLISDRWVLTAANVVEGQDSLLMYGGAVDIDHLGDSNNTVFLESEKIFIHPGYPKAPTRGRRTNYNNDIALVRLKSRVPLGPHLLPICLPERKDDGTVIPGRVGYVSGWGTTEHGTISSRLLYTQIPVIDKNPCSKRKTGRPLYQTFSENMFCAGEKGKDSCYGDSGGPFFLREFRRGPGGEIERGPFRLYGIVSWGLYCQERGYYTKVDNYLDWIREIIEKEE</sequence>
<evidence type="ECO:0000259" key="13">
    <source>
        <dbReference type="PROSITE" id="PS01180"/>
    </source>
</evidence>
<feature type="signal peptide" evidence="12">
    <location>
        <begin position="1"/>
        <end position="15"/>
    </location>
</feature>
<dbReference type="EMBL" id="AHAT01034754">
    <property type="status" value="NOT_ANNOTATED_CDS"/>
    <property type="molecule type" value="Genomic_DNA"/>
</dbReference>
<feature type="chain" id="PRO_5012768353" evidence="12">
    <location>
        <begin position="16"/>
        <end position="468"/>
    </location>
</feature>
<dbReference type="InterPro" id="IPR033116">
    <property type="entry name" value="TRYPSIN_SER"/>
</dbReference>
<dbReference type="Gene3D" id="2.60.120.290">
    <property type="entry name" value="Spermadhesin, CUB domain"/>
    <property type="match status" value="1"/>
</dbReference>
<dbReference type="InterPro" id="IPR000859">
    <property type="entry name" value="CUB_dom"/>
</dbReference>
<comment type="subcellular location">
    <subcellularLocation>
        <location evidence="1">Secreted</location>
    </subcellularLocation>
</comment>
<evidence type="ECO:0000259" key="15">
    <source>
        <dbReference type="PROSITE" id="PS50923"/>
    </source>
</evidence>
<dbReference type="CDD" id="cd00041">
    <property type="entry name" value="CUB"/>
    <property type="match status" value="1"/>
</dbReference>
<evidence type="ECO:0000256" key="3">
    <source>
        <dbReference type="ARBA" id="ARBA00022536"/>
    </source>
</evidence>
<evidence type="ECO:0000256" key="8">
    <source>
        <dbReference type="ARBA" id="ARBA00022859"/>
    </source>
</evidence>
<dbReference type="PANTHER" id="PTHR24255:SF29">
    <property type="entry name" value="COMPLEMENT COMPONENT 1, S SUBCOMPONENT"/>
    <property type="match status" value="1"/>
</dbReference>
<dbReference type="Proteomes" id="UP000018468">
    <property type="component" value="Linkage group LG26"/>
</dbReference>
<evidence type="ECO:0000256" key="1">
    <source>
        <dbReference type="ARBA" id="ARBA00004613"/>
    </source>
</evidence>
<evidence type="ECO:0000313" key="17">
    <source>
        <dbReference type="Proteomes" id="UP000018468"/>
    </source>
</evidence>
<dbReference type="SUPFAM" id="SSF57535">
    <property type="entry name" value="Complement control module/SCR domain"/>
    <property type="match status" value="1"/>
</dbReference>
<evidence type="ECO:0000256" key="5">
    <source>
        <dbReference type="ARBA" id="ARBA00022659"/>
    </source>
</evidence>
<feature type="domain" description="Peptidase S1" evidence="14">
    <location>
        <begin position="220"/>
        <end position="465"/>
    </location>
</feature>
<keyword evidence="7" id="KW-0645">Protease</keyword>
<keyword evidence="3" id="KW-0245">EGF-like domain</keyword>
<reference evidence="16" key="3">
    <citation type="submission" date="2025-09" db="UniProtKB">
        <authorList>
            <consortium name="Ensembl"/>
        </authorList>
    </citation>
    <scope>IDENTIFICATION</scope>
</reference>
<dbReference type="PROSITE" id="PS01180">
    <property type="entry name" value="CUB"/>
    <property type="match status" value="1"/>
</dbReference>
<keyword evidence="8" id="KW-0391">Immunity</keyword>
<evidence type="ECO:0000256" key="2">
    <source>
        <dbReference type="ARBA" id="ARBA00022525"/>
    </source>
</evidence>
<dbReference type="FunFam" id="2.10.70.10:FF:000016">
    <property type="entry name" value="Mannan-binding lectin serine protease 1"/>
    <property type="match status" value="1"/>
</dbReference>
<dbReference type="HOGENOM" id="CLU_006842_14_1_1"/>
<evidence type="ECO:0000256" key="6">
    <source>
        <dbReference type="ARBA" id="ARBA00022729"/>
    </source>
</evidence>
<evidence type="ECO:0000256" key="12">
    <source>
        <dbReference type="SAM" id="SignalP"/>
    </source>
</evidence>
<dbReference type="AlphaFoldDB" id="W5MLG1"/>
<reference evidence="17" key="1">
    <citation type="submission" date="2011-12" db="EMBL/GenBank/DDBJ databases">
        <title>The Draft Genome of Lepisosteus oculatus.</title>
        <authorList>
            <consortium name="The Broad Institute Genome Assembly &amp; Analysis Group"/>
            <consortium name="Computational R&amp;D Group"/>
            <consortium name="and Sequencing Platform"/>
            <person name="Di Palma F."/>
            <person name="Alfoldi J."/>
            <person name="Johnson J."/>
            <person name="Berlin A."/>
            <person name="Gnerre S."/>
            <person name="Jaffe D."/>
            <person name="MacCallum I."/>
            <person name="Young S."/>
            <person name="Walker B.J."/>
            <person name="Lander E.S."/>
            <person name="Lindblad-Toh K."/>
        </authorList>
    </citation>
    <scope>NUCLEOTIDE SEQUENCE [LARGE SCALE GENOMIC DNA]</scope>
</reference>
<name>W5MLG1_LEPOC</name>
<dbReference type="EMBL" id="AHAT01034753">
    <property type="status" value="NOT_ANNOTATED_CDS"/>
    <property type="molecule type" value="Genomic_DNA"/>
</dbReference>
<dbReference type="PROSITE" id="PS50923">
    <property type="entry name" value="SUSHI"/>
    <property type="match status" value="1"/>
</dbReference>
<dbReference type="InterPro" id="IPR035976">
    <property type="entry name" value="Sushi/SCR/CCP_sf"/>
</dbReference>
<dbReference type="FunFam" id="2.40.10.10:FF:000054">
    <property type="entry name" value="Complement C1r subcomponent"/>
    <property type="match status" value="1"/>
</dbReference>
<dbReference type="Ensembl" id="ENSLOCT00000009231.1">
    <property type="protein sequence ID" value="ENSLOCP00000009220.1"/>
    <property type="gene ID" value="ENSLOCG00000007599.1"/>
</dbReference>
<dbReference type="PROSITE" id="PS00135">
    <property type="entry name" value="TRYPSIN_SER"/>
    <property type="match status" value="1"/>
</dbReference>
<evidence type="ECO:0000256" key="9">
    <source>
        <dbReference type="ARBA" id="ARBA00023157"/>
    </source>
</evidence>
<feature type="domain" description="CUB" evidence="13">
    <location>
        <begin position="9"/>
        <end position="136"/>
    </location>
</feature>
<evidence type="ECO:0000259" key="14">
    <source>
        <dbReference type="PROSITE" id="PS50240"/>
    </source>
</evidence>
<dbReference type="CDD" id="cd00190">
    <property type="entry name" value="Tryp_SPc"/>
    <property type="match status" value="1"/>
</dbReference>
<keyword evidence="10" id="KW-0325">Glycoprotein</keyword>
<reference evidence="16" key="2">
    <citation type="submission" date="2025-08" db="UniProtKB">
        <authorList>
            <consortium name="Ensembl"/>
        </authorList>
    </citation>
    <scope>IDENTIFICATION</scope>
</reference>
<dbReference type="PRINTS" id="PR00722">
    <property type="entry name" value="CHYMOTRYPSIN"/>
</dbReference>
<dbReference type="InterPro" id="IPR035914">
    <property type="entry name" value="Sperma_CUB_dom_sf"/>
</dbReference>
<dbReference type="InParanoid" id="W5MLG1"/>
<keyword evidence="5 11" id="KW-0768">Sushi</keyword>
<dbReference type="InterPro" id="IPR001314">
    <property type="entry name" value="Peptidase_S1A"/>
</dbReference>
<dbReference type="eggNOG" id="KOG3627">
    <property type="taxonomic scope" value="Eukaryota"/>
</dbReference>
<evidence type="ECO:0000256" key="10">
    <source>
        <dbReference type="ARBA" id="ARBA00023180"/>
    </source>
</evidence>
<evidence type="ECO:0000256" key="4">
    <source>
        <dbReference type="ARBA" id="ARBA00022588"/>
    </source>
</evidence>
<dbReference type="Gene3D" id="2.10.70.10">
    <property type="entry name" value="Complement Module, domain 1"/>
    <property type="match status" value="1"/>
</dbReference>
<dbReference type="GeneTree" id="ENSGT00940000157473"/>
<dbReference type="GO" id="GO:0072562">
    <property type="term" value="C:blood microparticle"/>
    <property type="evidence" value="ECO:0000318"/>
    <property type="project" value="GO_Central"/>
</dbReference>
<dbReference type="OMA" id="WRAREVC"/>
<dbReference type="Gene3D" id="2.40.10.10">
    <property type="entry name" value="Trypsin-like serine proteases"/>
    <property type="match status" value="2"/>
</dbReference>
<dbReference type="STRING" id="7918.ENSLOCP00000009220"/>
<keyword evidence="17" id="KW-1185">Reference proteome</keyword>